<dbReference type="GO" id="GO:0006508">
    <property type="term" value="P:proteolysis"/>
    <property type="evidence" value="ECO:0007669"/>
    <property type="project" value="InterPro"/>
</dbReference>
<dbReference type="InterPro" id="IPR024079">
    <property type="entry name" value="MetalloPept_cat_dom_sf"/>
</dbReference>
<accession>A0A0H2RXT2</accession>
<feature type="region of interest" description="Disordered" evidence="1">
    <location>
        <begin position="239"/>
        <end position="264"/>
    </location>
</feature>
<name>A0A0H2RXT2_9AGAM</name>
<dbReference type="AlphaFoldDB" id="A0A0H2RXT2"/>
<dbReference type="SUPFAM" id="SSF55486">
    <property type="entry name" value="Metalloproteases ('zincins'), catalytic domain"/>
    <property type="match status" value="1"/>
</dbReference>
<dbReference type="InterPro" id="IPR001506">
    <property type="entry name" value="Peptidase_M12A"/>
</dbReference>
<keyword evidence="4" id="KW-1185">Reference proteome</keyword>
<dbReference type="EMBL" id="KQ086051">
    <property type="protein sequence ID" value="KLO09581.1"/>
    <property type="molecule type" value="Genomic_DNA"/>
</dbReference>
<evidence type="ECO:0000256" key="1">
    <source>
        <dbReference type="SAM" id="MobiDB-lite"/>
    </source>
</evidence>
<protein>
    <submittedName>
        <fullName evidence="3">Zincin</fullName>
    </submittedName>
</protein>
<dbReference type="GO" id="GO:0004222">
    <property type="term" value="F:metalloendopeptidase activity"/>
    <property type="evidence" value="ECO:0007669"/>
    <property type="project" value="InterPro"/>
</dbReference>
<evidence type="ECO:0000313" key="4">
    <source>
        <dbReference type="Proteomes" id="UP000053477"/>
    </source>
</evidence>
<dbReference type="InParanoid" id="A0A0H2RXT2"/>
<evidence type="ECO:0000313" key="3">
    <source>
        <dbReference type="EMBL" id="KLO09581.1"/>
    </source>
</evidence>
<sequence>MEMHNVLQKQPDCEPKLSDGRKFSAVHGIQERPEPTPLFACFLKDALWKKQPIRVCVLSGPSRMRKKVMKYANKWRKAGLKFKFVKKGDKADIRITIDASEGSSSWSYIGSQARTIENSKPTMNLAIDEGMSEVYIRQTILHEMGHAIGLVHEHSSPASSIKFKPCQVYGYYKKSLNWSKETVDENVLKKYNSAECSTSSVHDSESIMHYEVPASCTEDGYSTPQNTDLSSLDRKTVAKAYPKDEHDRNKAKIASTSKCVLDRK</sequence>
<dbReference type="Gene3D" id="3.40.390.10">
    <property type="entry name" value="Collagenase (Catalytic Domain)"/>
    <property type="match status" value="1"/>
</dbReference>
<dbReference type="InterPro" id="IPR006026">
    <property type="entry name" value="Peptidase_Metallo"/>
</dbReference>
<gene>
    <name evidence="3" type="ORF">SCHPADRAFT_1000153</name>
</gene>
<dbReference type="STRING" id="27342.A0A0H2RXT2"/>
<feature type="compositionally biased region" description="Basic and acidic residues" evidence="1">
    <location>
        <begin position="239"/>
        <end position="250"/>
    </location>
</feature>
<reference evidence="3 4" key="1">
    <citation type="submission" date="2015-04" db="EMBL/GenBank/DDBJ databases">
        <title>Complete genome sequence of Schizopora paradoxa KUC8140, a cosmopolitan wood degrader in East Asia.</title>
        <authorList>
            <consortium name="DOE Joint Genome Institute"/>
            <person name="Min B."/>
            <person name="Park H."/>
            <person name="Jang Y."/>
            <person name="Kim J.-J."/>
            <person name="Kim K.H."/>
            <person name="Pangilinan J."/>
            <person name="Lipzen A."/>
            <person name="Riley R."/>
            <person name="Grigoriev I.V."/>
            <person name="Spatafora J.W."/>
            <person name="Choi I.-G."/>
        </authorList>
    </citation>
    <scope>NUCLEOTIDE SEQUENCE [LARGE SCALE GENOMIC DNA]</scope>
    <source>
        <strain evidence="3 4">KUC8140</strain>
    </source>
</reference>
<evidence type="ECO:0000259" key="2">
    <source>
        <dbReference type="SMART" id="SM00235"/>
    </source>
</evidence>
<dbReference type="SMART" id="SM00235">
    <property type="entry name" value="ZnMc"/>
    <property type="match status" value="1"/>
</dbReference>
<dbReference type="GO" id="GO:0008270">
    <property type="term" value="F:zinc ion binding"/>
    <property type="evidence" value="ECO:0007669"/>
    <property type="project" value="InterPro"/>
</dbReference>
<proteinExistence type="predicted"/>
<dbReference type="OrthoDB" id="5945790at2759"/>
<dbReference type="Pfam" id="PF01400">
    <property type="entry name" value="Astacin"/>
    <property type="match status" value="1"/>
</dbReference>
<feature type="domain" description="Peptidase metallopeptidase" evidence="2">
    <location>
        <begin position="44"/>
        <end position="193"/>
    </location>
</feature>
<organism evidence="3 4">
    <name type="scientific">Schizopora paradoxa</name>
    <dbReference type="NCBI Taxonomy" id="27342"/>
    <lineage>
        <taxon>Eukaryota</taxon>
        <taxon>Fungi</taxon>
        <taxon>Dikarya</taxon>
        <taxon>Basidiomycota</taxon>
        <taxon>Agaricomycotina</taxon>
        <taxon>Agaricomycetes</taxon>
        <taxon>Hymenochaetales</taxon>
        <taxon>Schizoporaceae</taxon>
        <taxon>Schizopora</taxon>
    </lineage>
</organism>
<dbReference type="Proteomes" id="UP000053477">
    <property type="component" value="Unassembled WGS sequence"/>
</dbReference>